<reference evidence="2 3" key="1">
    <citation type="submission" date="2024-03" db="EMBL/GenBank/DDBJ databases">
        <title>High-quality draft genome sequence of Oceanobacter sp. wDCs-4.</title>
        <authorList>
            <person name="Dong C."/>
        </authorList>
    </citation>
    <scope>NUCLEOTIDE SEQUENCE [LARGE SCALE GENOMIC DNA]</scope>
    <source>
        <strain evidence="3">wDCs-4</strain>
    </source>
</reference>
<dbReference type="EMBL" id="JBBKTX010000018">
    <property type="protein sequence ID" value="MFK4753644.1"/>
    <property type="molecule type" value="Genomic_DNA"/>
</dbReference>
<dbReference type="RefSeq" id="WP_416206662.1">
    <property type="nucleotide sequence ID" value="NZ_JBBKTX010000018.1"/>
</dbReference>
<dbReference type="Proteomes" id="UP001620597">
    <property type="component" value="Unassembled WGS sequence"/>
</dbReference>
<keyword evidence="1" id="KW-0732">Signal</keyword>
<feature type="chain" id="PRO_5045931281" description="Outer membrane protein beta-barrel domain-containing protein" evidence="1">
    <location>
        <begin position="26"/>
        <end position="325"/>
    </location>
</feature>
<organism evidence="2 3">
    <name type="scientific">Oceanobacter antarcticus</name>
    <dbReference type="NCBI Taxonomy" id="3133425"/>
    <lineage>
        <taxon>Bacteria</taxon>
        <taxon>Pseudomonadati</taxon>
        <taxon>Pseudomonadota</taxon>
        <taxon>Gammaproteobacteria</taxon>
        <taxon>Oceanospirillales</taxon>
        <taxon>Oceanospirillaceae</taxon>
        <taxon>Oceanobacter</taxon>
    </lineage>
</organism>
<evidence type="ECO:0008006" key="4">
    <source>
        <dbReference type="Google" id="ProtNLM"/>
    </source>
</evidence>
<keyword evidence="3" id="KW-1185">Reference proteome</keyword>
<protein>
    <recommendedName>
        <fullName evidence="4">Outer membrane protein beta-barrel domain-containing protein</fullName>
    </recommendedName>
</protein>
<proteinExistence type="predicted"/>
<gene>
    <name evidence="2" type="ORF">WG929_14605</name>
</gene>
<feature type="signal peptide" evidence="1">
    <location>
        <begin position="1"/>
        <end position="25"/>
    </location>
</feature>
<accession>A0ABW8NKZ0</accession>
<evidence type="ECO:0000256" key="1">
    <source>
        <dbReference type="SAM" id="SignalP"/>
    </source>
</evidence>
<comment type="caution">
    <text evidence="2">The sequence shown here is derived from an EMBL/GenBank/DDBJ whole genome shotgun (WGS) entry which is preliminary data.</text>
</comment>
<evidence type="ECO:0000313" key="2">
    <source>
        <dbReference type="EMBL" id="MFK4753644.1"/>
    </source>
</evidence>
<name>A0ABW8NKZ0_9GAMM</name>
<evidence type="ECO:0000313" key="3">
    <source>
        <dbReference type="Proteomes" id="UP001620597"/>
    </source>
</evidence>
<sequence>MENSFLKRSSLALGFLLAASSIAAAETSPSTFDDPAVLQKLLGMVADKAKSDAKLAPGNAEALNDPKVLEKLLHMVQKETPPASSAFDNPAMMEKLLSRMAQMGTEKSYMADEVAVNTSSALDGASVMQGLLPLVGVSAVPRTAEIFEPIPRTFDFSDGIPEQKALIGMSLGQQTSAEYGDSLLFGGSVRYHLTDRLDALASIDLGLTSFGNQTIKDDNGNTELKEHAAFRVITAGIGYSLLKGITSIDGETFLPWQLNVDGVIGEQFTGSSHGMYLGVGTSLQVMMGDYWIGTDTRYYHVDDEVLNQEGSHRGLQWSIAVGFYY</sequence>